<dbReference type="OrthoDB" id="5595695at2759"/>
<dbReference type="Proteomes" id="UP000781932">
    <property type="component" value="Unassembled WGS sequence"/>
</dbReference>
<evidence type="ECO:0000313" key="2">
    <source>
        <dbReference type="Proteomes" id="UP000781932"/>
    </source>
</evidence>
<reference evidence="1" key="2">
    <citation type="submission" date="2020-11" db="EMBL/GenBank/DDBJ databases">
        <title>Whole genome sequencing of Colletotrichum sp.</title>
        <authorList>
            <person name="Li H."/>
        </authorList>
    </citation>
    <scope>NUCLEOTIDE SEQUENCE</scope>
    <source>
        <strain evidence="1">CkLH20</strain>
    </source>
</reference>
<evidence type="ECO:0000313" key="1">
    <source>
        <dbReference type="EMBL" id="KAF9879337.1"/>
    </source>
</evidence>
<comment type="caution">
    <text evidence="1">The sequence shown here is derived from an EMBL/GenBank/DDBJ whole genome shotgun (WGS) entry which is preliminary data.</text>
</comment>
<gene>
    <name evidence="1" type="ORF">CkaCkLH20_02880</name>
</gene>
<reference evidence="1" key="1">
    <citation type="submission" date="2020-03" db="EMBL/GenBank/DDBJ databases">
        <authorList>
            <person name="He L."/>
        </authorList>
    </citation>
    <scope>NUCLEOTIDE SEQUENCE</scope>
    <source>
        <strain evidence="1">CkLH20</strain>
    </source>
</reference>
<dbReference type="CDD" id="cd12148">
    <property type="entry name" value="fungal_TF_MHR"/>
    <property type="match status" value="1"/>
</dbReference>
<organism evidence="1 2">
    <name type="scientific">Colletotrichum karsti</name>
    <dbReference type="NCBI Taxonomy" id="1095194"/>
    <lineage>
        <taxon>Eukaryota</taxon>
        <taxon>Fungi</taxon>
        <taxon>Dikarya</taxon>
        <taxon>Ascomycota</taxon>
        <taxon>Pezizomycotina</taxon>
        <taxon>Sordariomycetes</taxon>
        <taxon>Hypocreomycetidae</taxon>
        <taxon>Glomerellales</taxon>
        <taxon>Glomerellaceae</taxon>
        <taxon>Colletotrichum</taxon>
        <taxon>Colletotrichum boninense species complex</taxon>
    </lineage>
</organism>
<protein>
    <submittedName>
        <fullName evidence="1">C6 transcription factor</fullName>
    </submittedName>
</protein>
<keyword evidence="2" id="KW-1185">Reference proteome</keyword>
<dbReference type="GeneID" id="62158673"/>
<name>A0A9P6IBK1_9PEZI</name>
<dbReference type="EMBL" id="JAATWM020000007">
    <property type="protein sequence ID" value="KAF9879337.1"/>
    <property type="molecule type" value="Genomic_DNA"/>
</dbReference>
<accession>A0A9P6IBK1</accession>
<dbReference type="AlphaFoldDB" id="A0A9P6IBK1"/>
<sequence length="280" mass="30446">MLVSKPLIMKTFETQDEPVPGSPASTTTSDAVKDPVAAQEACKLQLFIAECSLCEIIEQFVSSFVRGASQRVFLDGGRRTELYNKLLCWKLSLPESFTTGDSVLPSVLLLQSTYDFVCLKLLSAFTGTDFDGRNADALLHLHASSLVNTLWLHRSLHTLRHEYWAAEHCAFAARVLLSRLESAHDIVARACWLLCEMSAGGLSARAAQLLGEIEETARAMGVRVPAYGRASSRSPEVVDVAPGFVVRGARVFDGSVRGGVLGDRCDVAFRGNICDVRPGI</sequence>
<proteinExistence type="predicted"/>
<dbReference type="RefSeq" id="XP_038748798.1">
    <property type="nucleotide sequence ID" value="XM_038885599.1"/>
</dbReference>